<comment type="caution">
    <text evidence="2">The sequence shown here is derived from an EMBL/GenBank/DDBJ whole genome shotgun (WGS) entry which is preliminary data.</text>
</comment>
<dbReference type="AlphaFoldDB" id="A0A4Z0MQ34"/>
<dbReference type="Proteomes" id="UP000298284">
    <property type="component" value="Unassembled WGS sequence"/>
</dbReference>
<dbReference type="OrthoDB" id="886997at2"/>
<dbReference type="EMBL" id="SRKZ01000002">
    <property type="protein sequence ID" value="TGD81529.1"/>
    <property type="molecule type" value="Genomic_DNA"/>
</dbReference>
<proteinExistence type="predicted"/>
<evidence type="ECO:0000313" key="3">
    <source>
        <dbReference type="Proteomes" id="UP000298284"/>
    </source>
</evidence>
<accession>A0A4Z0MQ34</accession>
<organism evidence="2 3">
    <name type="scientific">Hymenobacter wooponensis</name>
    <dbReference type="NCBI Taxonomy" id="1525360"/>
    <lineage>
        <taxon>Bacteria</taxon>
        <taxon>Pseudomonadati</taxon>
        <taxon>Bacteroidota</taxon>
        <taxon>Cytophagia</taxon>
        <taxon>Cytophagales</taxon>
        <taxon>Hymenobacteraceae</taxon>
        <taxon>Hymenobacter</taxon>
    </lineage>
</organism>
<feature type="coiled-coil region" evidence="1">
    <location>
        <begin position="10"/>
        <end position="62"/>
    </location>
</feature>
<name>A0A4Z0MQ34_9BACT</name>
<protein>
    <submittedName>
        <fullName evidence="2">Uncharacterized protein</fullName>
    </submittedName>
</protein>
<gene>
    <name evidence="2" type="ORF">EU557_08210</name>
</gene>
<keyword evidence="1" id="KW-0175">Coiled coil</keyword>
<dbReference type="RefSeq" id="WP_135529910.1">
    <property type="nucleotide sequence ID" value="NZ_SRKZ01000002.1"/>
</dbReference>
<keyword evidence="3" id="KW-1185">Reference proteome</keyword>
<sequence>MSNKQNEQGAEEWDAILNQLRQVRQQVQEQGPLPEQEKAEAAEAFRRGLALLESQVQNIQDDQSGLKGSSGVW</sequence>
<reference evidence="2 3" key="1">
    <citation type="submission" date="2019-04" db="EMBL/GenBank/DDBJ databases">
        <authorList>
            <person name="Feng G."/>
            <person name="Zhang J."/>
            <person name="Zhu H."/>
        </authorList>
    </citation>
    <scope>NUCLEOTIDE SEQUENCE [LARGE SCALE GENOMIC DNA]</scope>
    <source>
        <strain evidence="2 3">JCM 19491</strain>
    </source>
</reference>
<evidence type="ECO:0000313" key="2">
    <source>
        <dbReference type="EMBL" id="TGD81529.1"/>
    </source>
</evidence>
<evidence type="ECO:0000256" key="1">
    <source>
        <dbReference type="SAM" id="Coils"/>
    </source>
</evidence>